<reference evidence="2" key="1">
    <citation type="submission" date="2018-11" db="EMBL/GenBank/DDBJ databases">
        <authorList>
            <consortium name="Pathogen Informatics"/>
        </authorList>
    </citation>
    <scope>NUCLEOTIDE SEQUENCE</scope>
</reference>
<evidence type="ECO:0000259" key="1">
    <source>
        <dbReference type="PROSITE" id="PS51335"/>
    </source>
</evidence>
<dbReference type="InterPro" id="IPR050868">
    <property type="entry name" value="ELMO_domain-containing"/>
</dbReference>
<dbReference type="EMBL" id="CAAALY010063648">
    <property type="protein sequence ID" value="VEL23746.1"/>
    <property type="molecule type" value="Genomic_DNA"/>
</dbReference>
<comment type="caution">
    <text evidence="2">The sequence shown here is derived from an EMBL/GenBank/DDBJ whole genome shotgun (WGS) entry which is preliminary data.</text>
</comment>
<dbReference type="OrthoDB" id="67155at2759"/>
<dbReference type="PANTHER" id="PTHR12771">
    <property type="entry name" value="ENGULFMENT AND CELL MOTILITY"/>
    <property type="match status" value="1"/>
</dbReference>
<organism evidence="2 3">
    <name type="scientific">Protopolystoma xenopodis</name>
    <dbReference type="NCBI Taxonomy" id="117903"/>
    <lineage>
        <taxon>Eukaryota</taxon>
        <taxon>Metazoa</taxon>
        <taxon>Spiralia</taxon>
        <taxon>Lophotrochozoa</taxon>
        <taxon>Platyhelminthes</taxon>
        <taxon>Monogenea</taxon>
        <taxon>Polyopisthocotylea</taxon>
        <taxon>Polystomatidea</taxon>
        <taxon>Polystomatidae</taxon>
        <taxon>Protopolystoma</taxon>
    </lineage>
</organism>
<evidence type="ECO:0000313" key="3">
    <source>
        <dbReference type="Proteomes" id="UP000784294"/>
    </source>
</evidence>
<dbReference type="AlphaFoldDB" id="A0A448WZ30"/>
<dbReference type="GO" id="GO:0005096">
    <property type="term" value="F:GTPase activator activity"/>
    <property type="evidence" value="ECO:0007669"/>
    <property type="project" value="TreeGrafter"/>
</dbReference>
<sequence length="234" mass="27457">MLTGKCELLRLANYSCCASQRTHMIEYSLRHSKNEKLRSSVLWSPNFNLDSFIRDVIIIKNVSEQYRAIFKNIMDLTFHQLHGYQMLCNALEKKRSTTYSKDDPNHEETLIKLWKLLYPDVPLKNRISKQWCEIGFQGDDPASDFRGMGLLGLETMMWLDDLHDFTDFSVKGTWIRRLVLFRLQITHQGGRYPYALVSINITQMAYTFLLDGTLKNRFYNTIRGAPSTEDFYDI</sequence>
<evidence type="ECO:0000313" key="2">
    <source>
        <dbReference type="EMBL" id="VEL23746.1"/>
    </source>
</evidence>
<dbReference type="PANTHER" id="PTHR12771:SF51">
    <property type="entry name" value="LD01482P"/>
    <property type="match status" value="1"/>
</dbReference>
<name>A0A448WZ30_9PLAT</name>
<accession>A0A448WZ30</accession>
<dbReference type="Pfam" id="PF04727">
    <property type="entry name" value="ELMO_CED12"/>
    <property type="match status" value="1"/>
</dbReference>
<feature type="domain" description="ELMO" evidence="1">
    <location>
        <begin position="105"/>
        <end position="234"/>
    </location>
</feature>
<protein>
    <recommendedName>
        <fullName evidence="1">ELMO domain-containing protein</fullName>
    </recommendedName>
</protein>
<dbReference type="InterPro" id="IPR006816">
    <property type="entry name" value="ELMO_dom"/>
</dbReference>
<proteinExistence type="predicted"/>
<gene>
    <name evidence="2" type="ORF">PXEA_LOCUS17186</name>
</gene>
<dbReference type="Proteomes" id="UP000784294">
    <property type="component" value="Unassembled WGS sequence"/>
</dbReference>
<keyword evidence="3" id="KW-1185">Reference proteome</keyword>
<dbReference type="PROSITE" id="PS51335">
    <property type="entry name" value="ELMO"/>
    <property type="match status" value="1"/>
</dbReference>
<feature type="non-terminal residue" evidence="2">
    <location>
        <position position="1"/>
    </location>
</feature>